<dbReference type="EMBL" id="KI659914">
    <property type="protein sequence ID" value="ETN78411.1"/>
    <property type="molecule type" value="Genomic_DNA"/>
</dbReference>
<keyword evidence="2" id="KW-1185">Reference proteome</keyword>
<reference evidence="2" key="1">
    <citation type="journal article" date="2014" name="Nat. Genet.">
        <title>Genome of the human hookworm Necator americanus.</title>
        <authorList>
            <person name="Tang Y.T."/>
            <person name="Gao X."/>
            <person name="Rosa B.A."/>
            <person name="Abubucker S."/>
            <person name="Hallsworth-Pepin K."/>
            <person name="Martin J."/>
            <person name="Tyagi R."/>
            <person name="Heizer E."/>
            <person name="Zhang X."/>
            <person name="Bhonagiri-Palsikar V."/>
            <person name="Minx P."/>
            <person name="Warren W.C."/>
            <person name="Wang Q."/>
            <person name="Zhan B."/>
            <person name="Hotez P.J."/>
            <person name="Sternberg P.W."/>
            <person name="Dougall A."/>
            <person name="Gaze S.T."/>
            <person name="Mulvenna J."/>
            <person name="Sotillo J."/>
            <person name="Ranganathan S."/>
            <person name="Rabelo E.M."/>
            <person name="Wilson R.K."/>
            <person name="Felgner P.L."/>
            <person name="Bethony J."/>
            <person name="Hawdon J.M."/>
            <person name="Gasser R.B."/>
            <person name="Loukas A."/>
            <person name="Mitreva M."/>
        </authorList>
    </citation>
    <scope>NUCLEOTIDE SEQUENCE [LARGE SCALE GENOMIC DNA]</scope>
</reference>
<gene>
    <name evidence="1" type="ORF">NECAME_10357</name>
</gene>
<accession>W2TB43</accession>
<dbReference type="Proteomes" id="UP000053676">
    <property type="component" value="Unassembled WGS sequence"/>
</dbReference>
<dbReference type="OrthoDB" id="5859213at2759"/>
<dbReference type="STRING" id="51031.W2TB43"/>
<name>W2TB43_NECAM</name>
<sequence>MLTPVLSLKSGLEKLRVSTRRNVVKFIKRNDQDKSQLLSEMDRPDGSSIVAGLSIQSGISGGIQHHVRLTVGHDLRRRPSVDSGVNSLGERLNYEEASTRAMAGSNYHYDDKVALSVRTFYSGHELVSYSDEAASTMVFQSIKILQEDACLPENMIILNFQALAGDAVPFCSYAFFRMYTGEISMLHIPRRRSDRIRLVVAYPRKEDAEQTLLLTDEPGSSGQLCAGAGDLLSLTSPKFTQPDSREELDPFKIRALLDNMKQMVASNDVDKCHETAGVSCTFRSGAGTSLSSVAGQSFEVGPDVVEKRRGILRSLFSSEKNDNK</sequence>
<evidence type="ECO:0000313" key="2">
    <source>
        <dbReference type="Proteomes" id="UP000053676"/>
    </source>
</evidence>
<organism evidence="1 2">
    <name type="scientific">Necator americanus</name>
    <name type="common">Human hookworm</name>
    <dbReference type="NCBI Taxonomy" id="51031"/>
    <lineage>
        <taxon>Eukaryota</taxon>
        <taxon>Metazoa</taxon>
        <taxon>Ecdysozoa</taxon>
        <taxon>Nematoda</taxon>
        <taxon>Chromadorea</taxon>
        <taxon>Rhabditida</taxon>
        <taxon>Rhabditina</taxon>
        <taxon>Rhabditomorpha</taxon>
        <taxon>Strongyloidea</taxon>
        <taxon>Ancylostomatidae</taxon>
        <taxon>Bunostominae</taxon>
        <taxon>Necator</taxon>
    </lineage>
</organism>
<evidence type="ECO:0000313" key="1">
    <source>
        <dbReference type="EMBL" id="ETN78411.1"/>
    </source>
</evidence>
<dbReference type="AlphaFoldDB" id="W2TB43"/>
<protein>
    <submittedName>
        <fullName evidence="1">Uncharacterized protein</fullName>
    </submittedName>
</protein>
<dbReference type="KEGG" id="nai:NECAME_10357"/>
<proteinExistence type="predicted"/>